<dbReference type="GO" id="GO:0022857">
    <property type="term" value="F:transmembrane transporter activity"/>
    <property type="evidence" value="ECO:0007669"/>
    <property type="project" value="InterPro"/>
</dbReference>
<dbReference type="GO" id="GO:0016020">
    <property type="term" value="C:membrane"/>
    <property type="evidence" value="ECO:0007669"/>
    <property type="project" value="UniProtKB-SubCell"/>
</dbReference>
<accession>A0A8X8ZFH8</accession>
<evidence type="ECO:0000256" key="3">
    <source>
        <dbReference type="ARBA" id="ARBA00022692"/>
    </source>
</evidence>
<feature type="transmembrane region" description="Helical" evidence="7">
    <location>
        <begin position="145"/>
        <end position="166"/>
    </location>
</feature>
<dbReference type="EMBL" id="PNBA02000013">
    <property type="protein sequence ID" value="KAG6403242.1"/>
    <property type="molecule type" value="Genomic_DNA"/>
</dbReference>
<gene>
    <name evidence="8" type="ORF">SASPL_135459</name>
</gene>
<reference evidence="8" key="1">
    <citation type="submission" date="2018-01" db="EMBL/GenBank/DDBJ databases">
        <authorList>
            <person name="Mao J.F."/>
        </authorList>
    </citation>
    <scope>NUCLEOTIDE SEQUENCE</scope>
    <source>
        <strain evidence="8">Huo1</strain>
        <tissue evidence="8">Leaf</tissue>
    </source>
</reference>
<evidence type="ECO:0000256" key="6">
    <source>
        <dbReference type="ARBA" id="ARBA00044504"/>
    </source>
</evidence>
<proteinExistence type="inferred from homology"/>
<feature type="transmembrane region" description="Helical" evidence="7">
    <location>
        <begin position="29"/>
        <end position="47"/>
    </location>
</feature>
<reference evidence="8" key="2">
    <citation type="submission" date="2020-08" db="EMBL/GenBank/DDBJ databases">
        <title>Plant Genome Project.</title>
        <authorList>
            <person name="Zhang R.-G."/>
        </authorList>
    </citation>
    <scope>NUCLEOTIDE SEQUENCE</scope>
    <source>
        <strain evidence="8">Huo1</strain>
        <tissue evidence="8">Leaf</tissue>
    </source>
</reference>
<feature type="transmembrane region" description="Helical" evidence="7">
    <location>
        <begin position="429"/>
        <end position="455"/>
    </location>
</feature>
<organism evidence="8">
    <name type="scientific">Salvia splendens</name>
    <name type="common">Scarlet sage</name>
    <dbReference type="NCBI Taxonomy" id="180675"/>
    <lineage>
        <taxon>Eukaryota</taxon>
        <taxon>Viridiplantae</taxon>
        <taxon>Streptophyta</taxon>
        <taxon>Embryophyta</taxon>
        <taxon>Tracheophyta</taxon>
        <taxon>Spermatophyta</taxon>
        <taxon>Magnoliopsida</taxon>
        <taxon>eudicotyledons</taxon>
        <taxon>Gunneridae</taxon>
        <taxon>Pentapetalae</taxon>
        <taxon>asterids</taxon>
        <taxon>lamiids</taxon>
        <taxon>Lamiales</taxon>
        <taxon>Lamiaceae</taxon>
        <taxon>Nepetoideae</taxon>
        <taxon>Mentheae</taxon>
        <taxon>Salviinae</taxon>
        <taxon>Salvia</taxon>
        <taxon>Salvia subgen. Calosphace</taxon>
        <taxon>core Calosphace</taxon>
    </lineage>
</organism>
<evidence type="ECO:0000256" key="1">
    <source>
        <dbReference type="ARBA" id="ARBA00004141"/>
    </source>
</evidence>
<dbReference type="PROSITE" id="PS01022">
    <property type="entry name" value="PTR2_1"/>
    <property type="match status" value="1"/>
</dbReference>
<dbReference type="SUPFAM" id="SSF103473">
    <property type="entry name" value="MFS general substrate transporter"/>
    <property type="match status" value="1"/>
</dbReference>
<dbReference type="InterPro" id="IPR036259">
    <property type="entry name" value="MFS_trans_sf"/>
</dbReference>
<feature type="transmembrane region" description="Helical" evidence="7">
    <location>
        <begin position="349"/>
        <end position="371"/>
    </location>
</feature>
<evidence type="ECO:0000256" key="2">
    <source>
        <dbReference type="ARBA" id="ARBA00005982"/>
    </source>
</evidence>
<feature type="transmembrane region" description="Helical" evidence="7">
    <location>
        <begin position="476"/>
        <end position="499"/>
    </location>
</feature>
<dbReference type="PANTHER" id="PTHR11654">
    <property type="entry name" value="OLIGOPEPTIDE TRANSPORTER-RELATED"/>
    <property type="match status" value="1"/>
</dbReference>
<keyword evidence="3 7" id="KW-0812">Transmembrane</keyword>
<evidence type="ECO:0008006" key="10">
    <source>
        <dbReference type="Google" id="ProtNLM"/>
    </source>
</evidence>
<evidence type="ECO:0000256" key="5">
    <source>
        <dbReference type="ARBA" id="ARBA00023136"/>
    </source>
</evidence>
<dbReference type="Proteomes" id="UP000298416">
    <property type="component" value="Unassembled WGS sequence"/>
</dbReference>
<sequence length="517" mass="56692">MATFGLSPNMTLYLINEYHMQMTTTANVLFMWSAATNFMPLVGAVVADSYLGRFHTIGFGSIVCLMGIIILWSTAVIPQASPPSCDQSSNVCISATTFQIMYLCLSFGLISIGAGGIRSSSLAFGADQLEKKGFHKCPGVKQSYFGWYYASYTLSVLVAPTCVVNIQENLGWGVGFAVPCVLMLVSVTSFFLASPFYVRFKSSSSLITGFVQVVVAAFRNRHLKLSDSMSDVYHCKNGSGLVIPSEKLRFLNKACVLRDAERELTTDGRAANPWRLWMIMSINLSQSTFPLLQAASMDRHITSSFEIPAASFSVFVVVAVMLWVILYDRVFLPLASRIKGRPVRVSTRVRMGIGIFLSFLAMIVSATVQAIRRFVAIKNGKVNNPQSVVAMSALWLLPQNFLTGFAEASNAIAQNEFYFSELPRSMSSIASTLLGIGMCLANILASSIMNMVDYFSKQGGDESWISSNINKGHFDYYYLVLAGLSMANMLYFLGCSAAFGPSRDDGKPPEEEDECDL</sequence>
<comment type="subcellular location">
    <subcellularLocation>
        <location evidence="1">Membrane</location>
        <topology evidence="1">Multi-pass membrane protein</topology>
    </subcellularLocation>
</comment>
<feature type="transmembrane region" description="Helical" evidence="7">
    <location>
        <begin position="172"/>
        <end position="198"/>
    </location>
</feature>
<comment type="similarity">
    <text evidence="2">Belongs to the major facilitator superfamily. Proton-dependent oligopeptide transporter (POT/PTR) (TC 2.A.17) family.</text>
</comment>
<dbReference type="Pfam" id="PF00854">
    <property type="entry name" value="PTR2"/>
    <property type="match status" value="1"/>
</dbReference>
<comment type="caution">
    <text evidence="8">The sequence shown here is derived from an EMBL/GenBank/DDBJ whole genome shotgun (WGS) entry which is preliminary data.</text>
</comment>
<feature type="transmembrane region" description="Helical" evidence="7">
    <location>
        <begin position="307"/>
        <end position="328"/>
    </location>
</feature>
<protein>
    <recommendedName>
        <fullName evidence="10">Solute carrier family 15 (Peptide/histidine transporter), member 3/4</fullName>
    </recommendedName>
</protein>
<keyword evidence="9" id="KW-1185">Reference proteome</keyword>
<evidence type="ECO:0000256" key="7">
    <source>
        <dbReference type="SAM" id="Phobius"/>
    </source>
</evidence>
<keyword evidence="4 7" id="KW-1133">Transmembrane helix</keyword>
<name>A0A8X8ZFH8_SALSN</name>
<evidence type="ECO:0000313" key="8">
    <source>
        <dbReference type="EMBL" id="KAG6403242.1"/>
    </source>
</evidence>
<evidence type="ECO:0000256" key="4">
    <source>
        <dbReference type="ARBA" id="ARBA00022989"/>
    </source>
</evidence>
<keyword evidence="5 7" id="KW-0472">Membrane</keyword>
<evidence type="ECO:0000313" key="9">
    <source>
        <dbReference type="Proteomes" id="UP000298416"/>
    </source>
</evidence>
<feature type="transmembrane region" description="Helical" evidence="7">
    <location>
        <begin position="100"/>
        <end position="124"/>
    </location>
</feature>
<dbReference type="Gene3D" id="1.20.1250.20">
    <property type="entry name" value="MFS general substrate transporter like domains"/>
    <property type="match status" value="1"/>
</dbReference>
<dbReference type="InterPro" id="IPR018456">
    <property type="entry name" value="PTR2_symporter_CS"/>
</dbReference>
<dbReference type="InterPro" id="IPR000109">
    <property type="entry name" value="POT_fam"/>
</dbReference>
<dbReference type="AlphaFoldDB" id="A0A8X8ZFH8"/>
<feature type="transmembrane region" description="Helical" evidence="7">
    <location>
        <begin position="59"/>
        <end position="80"/>
    </location>
</feature>
<feature type="transmembrane region" description="Helical" evidence="7">
    <location>
        <begin position="276"/>
        <end position="295"/>
    </location>
</feature>
<dbReference type="GO" id="GO:0006857">
    <property type="term" value="P:oligopeptide transport"/>
    <property type="evidence" value="ECO:0007669"/>
    <property type="project" value="InterPro"/>
</dbReference>
<comment type="similarity">
    <text evidence="6">Belongs to the major facilitator superfamily. Phosphate:H(+) symporter (TC 2.A.1.9) family.</text>
</comment>